<dbReference type="InterPro" id="IPR000845">
    <property type="entry name" value="Nucleoside_phosphorylase_d"/>
</dbReference>
<feature type="domain" description="Nucleoside phosphorylase" evidence="4">
    <location>
        <begin position="9"/>
        <end position="244"/>
    </location>
</feature>
<dbReference type="GO" id="GO:0005829">
    <property type="term" value="C:cytosol"/>
    <property type="evidence" value="ECO:0007669"/>
    <property type="project" value="TreeGrafter"/>
</dbReference>
<comment type="caution">
    <text evidence="3">Lacks conserved residue(s) required for the propagation of feature annotation.</text>
</comment>
<dbReference type="SUPFAM" id="SSF53167">
    <property type="entry name" value="Purine and uridine phosphorylases"/>
    <property type="match status" value="1"/>
</dbReference>
<dbReference type="GO" id="GO:0006166">
    <property type="term" value="P:purine ribonucleoside salvage"/>
    <property type="evidence" value="ECO:0007669"/>
    <property type="project" value="UniProtKB-UniRule"/>
</dbReference>
<gene>
    <name evidence="5" type="ORF">GA0070216_12019</name>
</gene>
<evidence type="ECO:0000256" key="3">
    <source>
        <dbReference type="HAMAP-Rule" id="MF_01963"/>
    </source>
</evidence>
<dbReference type="PANTHER" id="PTHR42679">
    <property type="entry name" value="S-METHYL-5'-THIOADENOSINE PHOSPHORYLASE"/>
    <property type="match status" value="1"/>
</dbReference>
<feature type="binding site" evidence="3">
    <location>
        <position position="15"/>
    </location>
    <ligand>
        <name>phosphate</name>
        <dbReference type="ChEBI" id="CHEBI:43474"/>
    </ligand>
</feature>
<feature type="site" description="Important for substrate specificity" evidence="3">
    <location>
        <position position="167"/>
    </location>
</feature>
<dbReference type="CDD" id="cd09010">
    <property type="entry name" value="MTAP_SsMTAPII_like_MTIP"/>
    <property type="match status" value="1"/>
</dbReference>
<feature type="site" description="Important for substrate specificity" evidence="3">
    <location>
        <position position="222"/>
    </location>
</feature>
<comment type="miscellaneous">
    <text evidence="3">Although this enzyme belongs to the family of MTA phosphorylases based on sequence homology, it lacks several conserved amino acids in the substrate binding pocket that confer specificity towards MTA.</text>
</comment>
<dbReference type="EC" id="2.4.2.1" evidence="3"/>
<keyword evidence="1 3" id="KW-0328">Glycosyltransferase</keyword>
<dbReference type="NCBIfam" id="NF006599">
    <property type="entry name" value="PRK09136.1"/>
    <property type="match status" value="1"/>
</dbReference>
<sequence>MTTQARPDVGIIGGTGFYALLAESEQITVDTPFGPPSGPVTVGEVGGRTVAFLARHGADHRFPPHTINYRANIWALRAAGVRQVLAPCAVGSLLPELGPGSLVVPDQIVDRTSGRHRTYYDSGAVHVSFADPYCPVGRETVLKTAREYGSPVTDGGTTVVIDGPRFSSRAESRWYARQGWSLVNMTGQPEATLARELALCYTSIALVTDLDAGLAPGDEVQQQNVFQVFAENVERLRALLLRVVDALPRTPACRCGATLEGIDLPFEPA</sequence>
<dbReference type="RefSeq" id="WP_091252313.1">
    <property type="nucleotide sequence ID" value="NZ_FMCU01000020.1"/>
</dbReference>
<proteinExistence type="inferred from homology"/>
<organism evidence="5 6">
    <name type="scientific">Micromonospora matsumotoense</name>
    <dbReference type="NCBI Taxonomy" id="121616"/>
    <lineage>
        <taxon>Bacteria</taxon>
        <taxon>Bacillati</taxon>
        <taxon>Actinomycetota</taxon>
        <taxon>Actinomycetes</taxon>
        <taxon>Micromonosporales</taxon>
        <taxon>Micromonosporaceae</taxon>
        <taxon>Micromonospora</taxon>
    </lineage>
</organism>
<keyword evidence="3" id="KW-0660">Purine salvage</keyword>
<feature type="binding site" evidence="3">
    <location>
        <position position="186"/>
    </location>
    <ligand>
        <name>phosphate</name>
        <dbReference type="ChEBI" id="CHEBI:43474"/>
    </ligand>
</feature>
<dbReference type="Proteomes" id="UP000198797">
    <property type="component" value="Unassembled WGS sequence"/>
</dbReference>
<evidence type="ECO:0000313" key="5">
    <source>
        <dbReference type="EMBL" id="SCF46565.1"/>
    </source>
</evidence>
<evidence type="ECO:0000256" key="1">
    <source>
        <dbReference type="ARBA" id="ARBA00022676"/>
    </source>
</evidence>
<keyword evidence="2 3" id="KW-0808">Transferase</keyword>
<name>A0A1C5AMV7_9ACTN</name>
<dbReference type="AlphaFoldDB" id="A0A1C5AMV7"/>
<comment type="similarity">
    <text evidence="3">Belongs to the PNP/MTAP phosphorylase family. MTAP subfamily.</text>
</comment>
<reference evidence="6" key="1">
    <citation type="submission" date="2016-06" db="EMBL/GenBank/DDBJ databases">
        <authorList>
            <person name="Varghese N."/>
            <person name="Submissions Spin"/>
        </authorList>
    </citation>
    <scope>NUCLEOTIDE SEQUENCE [LARGE SCALE GENOMIC DNA]</scope>
    <source>
        <strain evidence="6">DSM 44100</strain>
    </source>
</reference>
<dbReference type="PANTHER" id="PTHR42679:SF2">
    <property type="entry name" value="S-METHYL-5'-THIOADENOSINE PHOSPHORYLASE"/>
    <property type="match status" value="1"/>
</dbReference>
<dbReference type="NCBIfam" id="NF005876">
    <property type="entry name" value="PRK07823.1"/>
    <property type="match status" value="1"/>
</dbReference>
<comment type="subunit">
    <text evidence="3">Homohexamer. Dimer of a homotrimer.</text>
</comment>
<feature type="binding site" evidence="3">
    <location>
        <position position="185"/>
    </location>
    <ligand>
        <name>substrate</name>
    </ligand>
</feature>
<dbReference type="InterPro" id="IPR035994">
    <property type="entry name" value="Nucleoside_phosphorylase_sf"/>
</dbReference>
<dbReference type="HAMAP" id="MF_01963">
    <property type="entry name" value="MTAP"/>
    <property type="match status" value="1"/>
</dbReference>
<dbReference type="UniPathway" id="UPA00606"/>
<evidence type="ECO:0000256" key="2">
    <source>
        <dbReference type="ARBA" id="ARBA00022679"/>
    </source>
</evidence>
<dbReference type="GO" id="GO:0019509">
    <property type="term" value="P:L-methionine salvage from methylthioadenosine"/>
    <property type="evidence" value="ECO:0007669"/>
    <property type="project" value="TreeGrafter"/>
</dbReference>
<evidence type="ECO:0000259" key="4">
    <source>
        <dbReference type="Pfam" id="PF01048"/>
    </source>
</evidence>
<dbReference type="Pfam" id="PF01048">
    <property type="entry name" value="PNP_UDP_1"/>
    <property type="match status" value="1"/>
</dbReference>
<dbReference type="OrthoDB" id="1523230at2"/>
<dbReference type="GO" id="GO:0017061">
    <property type="term" value="F:S-methyl-5-thioadenosine phosphorylase activity"/>
    <property type="evidence" value="ECO:0007669"/>
    <property type="project" value="InterPro"/>
</dbReference>
<dbReference type="InterPro" id="IPR010044">
    <property type="entry name" value="MTAP"/>
</dbReference>
<dbReference type="EMBL" id="FMCU01000020">
    <property type="protein sequence ID" value="SCF46565.1"/>
    <property type="molecule type" value="Genomic_DNA"/>
</dbReference>
<protein>
    <recommendedName>
        <fullName evidence="3">Purine nucleoside phosphorylase</fullName>
        <shortName evidence="3">PNP</shortName>
        <ecNumber evidence="3">2.4.2.1</ecNumber>
    </recommendedName>
</protein>
<evidence type="ECO:0000313" key="6">
    <source>
        <dbReference type="Proteomes" id="UP000198797"/>
    </source>
</evidence>
<dbReference type="STRING" id="121616.GA0070216_12019"/>
<dbReference type="Gene3D" id="3.40.50.1580">
    <property type="entry name" value="Nucleoside phosphorylase domain"/>
    <property type="match status" value="1"/>
</dbReference>
<comment type="pathway">
    <text evidence="3">Purine metabolism; purine nucleoside salvage.</text>
</comment>
<comment type="function">
    <text evidence="3">Purine nucleoside phosphorylase involved in purine salvage.</text>
</comment>
<dbReference type="NCBIfam" id="TIGR01694">
    <property type="entry name" value="MTAP"/>
    <property type="match status" value="1"/>
</dbReference>
<feature type="binding site" evidence="3">
    <location>
        <begin position="55"/>
        <end position="56"/>
    </location>
    <ligand>
        <name>phosphate</name>
        <dbReference type="ChEBI" id="CHEBI:43474"/>
    </ligand>
</feature>
<keyword evidence="6" id="KW-1185">Reference proteome</keyword>
<accession>A0A1C5AMV7</accession>
<feature type="binding site" evidence="3">
    <location>
        <begin position="209"/>
        <end position="211"/>
    </location>
    <ligand>
        <name>substrate</name>
    </ligand>
</feature>
<comment type="catalytic activity">
    <reaction evidence="3">
        <text>a purine D-ribonucleoside + phosphate = a purine nucleobase + alpha-D-ribose 1-phosphate</text>
        <dbReference type="Rhea" id="RHEA:19805"/>
        <dbReference type="ChEBI" id="CHEBI:26386"/>
        <dbReference type="ChEBI" id="CHEBI:43474"/>
        <dbReference type="ChEBI" id="CHEBI:57720"/>
        <dbReference type="ChEBI" id="CHEBI:142355"/>
        <dbReference type="EC" id="2.4.2.1"/>
    </reaction>
</comment>